<reference evidence="1" key="1">
    <citation type="submission" date="2016-05" db="EMBL/GenBank/DDBJ databases">
        <authorList>
            <person name="Lavstsen T."/>
            <person name="Jespersen J.S."/>
        </authorList>
    </citation>
    <scope>NUCLEOTIDE SEQUENCE</scope>
    <source>
        <tissue evidence="1">Brain</tissue>
    </source>
</reference>
<evidence type="ECO:0000313" key="1">
    <source>
        <dbReference type="EMBL" id="SBP80913.1"/>
    </source>
</evidence>
<dbReference type="EMBL" id="HADZ01016972">
    <property type="protein sequence ID" value="SBP80913.1"/>
    <property type="molecule type" value="Transcribed_RNA"/>
</dbReference>
<sequence length="64" mass="6688">DIVGLTLTHGSGSETNFIERAGHTTLGLSLLRGAKQGWACWLPPPSWCLYVGFTPGSLAGDEGS</sequence>
<protein>
    <submittedName>
        <fullName evidence="1">Uncharacterized protein</fullName>
    </submittedName>
</protein>
<name>A0A1A8CPD3_NOTKA</name>
<organism evidence="1">
    <name type="scientific">Nothobranchius kadleci</name>
    <name type="common">African annual killifish</name>
    <dbReference type="NCBI Taxonomy" id="1051664"/>
    <lineage>
        <taxon>Eukaryota</taxon>
        <taxon>Metazoa</taxon>
        <taxon>Chordata</taxon>
        <taxon>Craniata</taxon>
        <taxon>Vertebrata</taxon>
        <taxon>Euteleostomi</taxon>
        <taxon>Actinopterygii</taxon>
        <taxon>Neopterygii</taxon>
        <taxon>Teleostei</taxon>
        <taxon>Neoteleostei</taxon>
        <taxon>Acanthomorphata</taxon>
        <taxon>Ovalentaria</taxon>
        <taxon>Atherinomorphae</taxon>
        <taxon>Cyprinodontiformes</taxon>
        <taxon>Nothobranchiidae</taxon>
        <taxon>Nothobranchius</taxon>
    </lineage>
</organism>
<dbReference type="AlphaFoldDB" id="A0A1A8CPD3"/>
<gene>
    <name evidence="1" type="primary">Nfu_g_1_024166</name>
</gene>
<reference evidence="1" key="2">
    <citation type="submission" date="2016-06" db="EMBL/GenBank/DDBJ databases">
        <title>The genome of a short-lived fish provides insights into sex chromosome evolution and the genetic control of aging.</title>
        <authorList>
            <person name="Reichwald K."/>
            <person name="Felder M."/>
            <person name="Petzold A."/>
            <person name="Koch P."/>
            <person name="Groth M."/>
            <person name="Platzer M."/>
        </authorList>
    </citation>
    <scope>NUCLEOTIDE SEQUENCE</scope>
    <source>
        <tissue evidence="1">Brain</tissue>
    </source>
</reference>
<feature type="non-terminal residue" evidence="1">
    <location>
        <position position="1"/>
    </location>
</feature>
<proteinExistence type="predicted"/>
<feature type="non-terminal residue" evidence="1">
    <location>
        <position position="64"/>
    </location>
</feature>
<accession>A0A1A8CPD3</accession>